<name>A0ACA9QPB2_9GLOM</name>
<evidence type="ECO:0000313" key="1">
    <source>
        <dbReference type="EMBL" id="CAG8761216.1"/>
    </source>
</evidence>
<gene>
    <name evidence="1" type="ORF">RPERSI_LOCUS15249</name>
</gene>
<dbReference type="Proteomes" id="UP000789920">
    <property type="component" value="Unassembled WGS sequence"/>
</dbReference>
<feature type="non-terminal residue" evidence="1">
    <location>
        <position position="277"/>
    </location>
</feature>
<keyword evidence="2" id="KW-1185">Reference proteome</keyword>
<comment type="caution">
    <text evidence="1">The sequence shown here is derived from an EMBL/GenBank/DDBJ whole genome shotgun (WGS) entry which is preliminary data.</text>
</comment>
<protein>
    <submittedName>
        <fullName evidence="1">16415_t:CDS:1</fullName>
    </submittedName>
</protein>
<sequence length="277" mass="31804">MTSLYDTICGFFYIALPEHITAYSVISQAMDEELSIEKDDLRQIFHQAILAFDDAFEGVRSLRDFETARQEDLSTETIENNLRVLKGNLKKSEARQVLSSEAEEVKQLLKEEYESFIEPAKKMEISLPPSIETLCNNFLTNYDDGSTEIPPQKLSYKNWKESEEVLKDISVGILETLGEIWKNPAFTPKFAKTQSKGTYVADIIVPIIRATLKIYQLGNLRTLAPERQSLASKDRRGERGKRPDIMFIAKHMDRIYELVFSECSRIVCNVTKEDDDR</sequence>
<proteinExistence type="predicted"/>
<evidence type="ECO:0000313" key="2">
    <source>
        <dbReference type="Proteomes" id="UP000789920"/>
    </source>
</evidence>
<accession>A0ACA9QPB2</accession>
<reference evidence="1" key="1">
    <citation type="submission" date="2021-06" db="EMBL/GenBank/DDBJ databases">
        <authorList>
            <person name="Kallberg Y."/>
            <person name="Tangrot J."/>
            <person name="Rosling A."/>
        </authorList>
    </citation>
    <scope>NUCLEOTIDE SEQUENCE</scope>
    <source>
        <strain evidence="1">MA461A</strain>
    </source>
</reference>
<dbReference type="EMBL" id="CAJVQC010036386">
    <property type="protein sequence ID" value="CAG8761216.1"/>
    <property type="molecule type" value="Genomic_DNA"/>
</dbReference>
<organism evidence="1 2">
    <name type="scientific">Racocetra persica</name>
    <dbReference type="NCBI Taxonomy" id="160502"/>
    <lineage>
        <taxon>Eukaryota</taxon>
        <taxon>Fungi</taxon>
        <taxon>Fungi incertae sedis</taxon>
        <taxon>Mucoromycota</taxon>
        <taxon>Glomeromycotina</taxon>
        <taxon>Glomeromycetes</taxon>
        <taxon>Diversisporales</taxon>
        <taxon>Gigasporaceae</taxon>
        <taxon>Racocetra</taxon>
    </lineage>
</organism>